<dbReference type="Pfam" id="PF00023">
    <property type="entry name" value="Ank"/>
    <property type="match status" value="1"/>
</dbReference>
<evidence type="ECO:0000256" key="2">
    <source>
        <dbReference type="ARBA" id="ARBA00023043"/>
    </source>
</evidence>
<dbReference type="EMBL" id="CAJPWZ010002083">
    <property type="protein sequence ID" value="CAG2230646.1"/>
    <property type="molecule type" value="Genomic_DNA"/>
</dbReference>
<dbReference type="SUPFAM" id="SSF52540">
    <property type="entry name" value="P-loop containing nucleoside triphosphate hydrolases"/>
    <property type="match status" value="1"/>
</dbReference>
<proteinExistence type="predicted"/>
<feature type="repeat" description="ANK" evidence="3">
    <location>
        <begin position="823"/>
        <end position="855"/>
    </location>
</feature>
<feature type="repeat" description="ANK" evidence="3">
    <location>
        <begin position="692"/>
        <end position="724"/>
    </location>
</feature>
<dbReference type="SMART" id="SM00248">
    <property type="entry name" value="ANK"/>
    <property type="match status" value="14"/>
</dbReference>
<comment type="caution">
    <text evidence="5">The sequence shown here is derived from an EMBL/GenBank/DDBJ whole genome shotgun (WGS) entry which is preliminary data.</text>
</comment>
<dbReference type="InterPro" id="IPR049050">
    <property type="entry name" value="nSTAND3"/>
</dbReference>
<feature type="domain" description="Novel STAND NTPase 3" evidence="4">
    <location>
        <begin position="322"/>
        <end position="480"/>
    </location>
</feature>
<feature type="repeat" description="ANK" evidence="3">
    <location>
        <begin position="1034"/>
        <end position="1066"/>
    </location>
</feature>
<accession>A0A8S3TP50</accession>
<dbReference type="Gene3D" id="1.25.40.20">
    <property type="entry name" value="Ankyrin repeat-containing domain"/>
    <property type="match status" value="3"/>
</dbReference>
<feature type="repeat" description="ANK" evidence="3">
    <location>
        <begin position="1156"/>
        <end position="1188"/>
    </location>
</feature>
<reference evidence="5" key="1">
    <citation type="submission" date="2021-03" db="EMBL/GenBank/DDBJ databases">
        <authorList>
            <person name="Bekaert M."/>
        </authorList>
    </citation>
    <scope>NUCLEOTIDE SEQUENCE</scope>
</reference>
<dbReference type="Pfam" id="PF20720">
    <property type="entry name" value="nSTAND3"/>
    <property type="match status" value="1"/>
</dbReference>
<dbReference type="Proteomes" id="UP000683360">
    <property type="component" value="Unassembled WGS sequence"/>
</dbReference>
<evidence type="ECO:0000256" key="3">
    <source>
        <dbReference type="PROSITE-ProRule" id="PRU00023"/>
    </source>
</evidence>
<dbReference type="PROSITE" id="PS50088">
    <property type="entry name" value="ANK_REPEAT"/>
    <property type="match status" value="7"/>
</dbReference>
<dbReference type="PANTHER" id="PTHR24198">
    <property type="entry name" value="ANKYRIN REPEAT AND PROTEIN KINASE DOMAIN-CONTAINING PROTEIN"/>
    <property type="match status" value="1"/>
</dbReference>
<keyword evidence="1" id="KW-0677">Repeat</keyword>
<feature type="repeat" description="ANK" evidence="3">
    <location>
        <begin position="1001"/>
        <end position="1033"/>
    </location>
</feature>
<dbReference type="InterPro" id="IPR027417">
    <property type="entry name" value="P-loop_NTPase"/>
</dbReference>
<name>A0A8S3TP50_MYTED</name>
<sequence length="1253" mass="144689">MDLNTKRSLLKRAISPSLEDEVTSIMEKVARTAVPADDLNDYPKRWLTVGICLHTVISPVLREYILPILIKLYYRLTRIYKIDNQSYPSHLKKYLRTFLNYEMINKNKDNFGKWTNRYDYRVKNPVDLSKLFLQTHMVKYQGIDDSCDSSALLGIIICIDEFPVSVRSHAEMIRSNIRNPWAHCNLQEWDKGKFATSFTDMGNFISSLGLKTSVKQSTLDEITKWETNDTLFLKGTVLGLELVKEIRQETCILAKYANILKFNLESEIEKRAAADKVIQDEVMTLNEKIKDINQRQEEIIPKYIRDFHEYKIRGWEKDDETFVETRATEHVMSWLLTSNIAVITGSSGTGKSFLIHHVALELHRQNKYDIIPLSFLTAPSDIMKYISKNRHQVFVIDDICGKGTMDVQLINTWKDQTENINDIFKSDCTRTKLLISCRLQVFNDSQFKGLTRFTANVFDIVSEPLCLLPEERLLMIEKYLETDKVDLVINDLCHFDFFPLLCKMSKNISYEELPLFFKAPIDTIKQRIKQILDSENRHQSCALVLSILFEYGFKENWIKYSSKAAPDMKTVKLREITRHCDIDLQSDSARRSLQNGSIETDPTDEFIVLPEEIEESYFERLVDDLKQCNIYSTIHNNQLVHESFRKKLISYLQHNAEDLKKIFCQIDINGIKLLTREYHSSIDYDIDEKEVNKTFPLIEAAIEGYADIVEVLLKMNCDVDKKDSFHRTALYKACEGGYQDVVEILINYYADVSLCHEDGYSPLHMACKAGNNHIVKLILDKNADVNRVSRFGDTPLSLACEGGYVDIVQELLQNKAQIVGVPASNSSIYLACKTGNEDIVNMLLADNTDIIYKDNYEWNRYEWSLCYPLIVACKKNHIKIVQLLFQKCNSFSSFDKCNALCAASYNGCTDIVQIFMKNTDFRLCKELDFSLTLPMFLACEGGNPETVEYFLSQGFDIFERNEDGQSLLHATCKKSPETEDQKSVINLLLRKQLAVSEQDNKGLSPLHLACRNRLPSICKLLLSHNAYIDMQDNDNKTPLHFACASHNFDIVEILLKYKANTKLCDKSNRTPLHVICERCKNLTYLRPSADTSMYVIRINTACKSIVKSLIDFDAEVNARDNEGESALHTTCKYEDYELVKLLLSLKKSDINLQNHQCETPLYLACSYGYENIVKLLLEENANSFIEDDEGNSPLQISSEILKSVKDNLIWYRWKDNYHRSYEDDFYTESTTYIHCKNIVTLLTEYNEHMPKSQ</sequence>
<dbReference type="PROSITE" id="PS50297">
    <property type="entry name" value="ANK_REP_REGION"/>
    <property type="match status" value="5"/>
</dbReference>
<dbReference type="OrthoDB" id="10254947at2759"/>
<feature type="repeat" description="ANK" evidence="3">
    <location>
        <begin position="758"/>
        <end position="790"/>
    </location>
</feature>
<keyword evidence="6" id="KW-1185">Reference proteome</keyword>
<protein>
    <recommendedName>
        <fullName evidence="4">Novel STAND NTPase 3 domain-containing protein</fullName>
    </recommendedName>
</protein>
<evidence type="ECO:0000256" key="1">
    <source>
        <dbReference type="ARBA" id="ARBA00022737"/>
    </source>
</evidence>
<dbReference type="PANTHER" id="PTHR24198:SF194">
    <property type="entry name" value="INVERSIN-A"/>
    <property type="match status" value="1"/>
</dbReference>
<gene>
    <name evidence="5" type="ORF">MEDL_43476</name>
</gene>
<dbReference type="InterPro" id="IPR002110">
    <property type="entry name" value="Ankyrin_rpt"/>
</dbReference>
<evidence type="ECO:0000313" key="6">
    <source>
        <dbReference type="Proteomes" id="UP000683360"/>
    </source>
</evidence>
<dbReference type="AlphaFoldDB" id="A0A8S3TP50"/>
<dbReference type="Pfam" id="PF12796">
    <property type="entry name" value="Ank_2"/>
    <property type="match status" value="4"/>
</dbReference>
<keyword evidence="2 3" id="KW-0040">ANK repeat</keyword>
<organism evidence="5 6">
    <name type="scientific">Mytilus edulis</name>
    <name type="common">Blue mussel</name>
    <dbReference type="NCBI Taxonomy" id="6550"/>
    <lineage>
        <taxon>Eukaryota</taxon>
        <taxon>Metazoa</taxon>
        <taxon>Spiralia</taxon>
        <taxon>Lophotrochozoa</taxon>
        <taxon>Mollusca</taxon>
        <taxon>Bivalvia</taxon>
        <taxon>Autobranchia</taxon>
        <taxon>Pteriomorphia</taxon>
        <taxon>Mytilida</taxon>
        <taxon>Mytiloidea</taxon>
        <taxon>Mytilidae</taxon>
        <taxon>Mytilinae</taxon>
        <taxon>Mytilus</taxon>
    </lineage>
</organism>
<feature type="repeat" description="ANK" evidence="3">
    <location>
        <begin position="791"/>
        <end position="818"/>
    </location>
</feature>
<dbReference type="InterPro" id="IPR036770">
    <property type="entry name" value="Ankyrin_rpt-contain_sf"/>
</dbReference>
<evidence type="ECO:0000259" key="4">
    <source>
        <dbReference type="Pfam" id="PF20720"/>
    </source>
</evidence>
<evidence type="ECO:0000313" key="5">
    <source>
        <dbReference type="EMBL" id="CAG2230646.1"/>
    </source>
</evidence>
<dbReference type="SUPFAM" id="SSF48403">
    <property type="entry name" value="Ankyrin repeat"/>
    <property type="match status" value="2"/>
</dbReference>